<dbReference type="InterPro" id="IPR036179">
    <property type="entry name" value="Ig-like_dom_sf"/>
</dbReference>
<keyword evidence="6" id="KW-0325">Glycoprotein</keyword>
<dbReference type="SMART" id="SM00282">
    <property type="entry name" value="LamG"/>
    <property type="match status" value="3"/>
</dbReference>
<comment type="caution">
    <text evidence="16">The sequence shown here is derived from an EMBL/GenBank/DDBJ whole genome shotgun (WGS) entry which is preliminary data.</text>
</comment>
<feature type="disulfide bond" evidence="8">
    <location>
        <begin position="1452"/>
        <end position="1461"/>
    </location>
</feature>
<feature type="domain" description="Laminin G" evidence="12">
    <location>
        <begin position="1505"/>
        <end position="1686"/>
    </location>
</feature>
<evidence type="ECO:0000256" key="8">
    <source>
        <dbReference type="PROSITE-ProRule" id="PRU00076"/>
    </source>
</evidence>
<feature type="domain" description="Ig-like" evidence="15">
    <location>
        <begin position="1020"/>
        <end position="1111"/>
    </location>
</feature>
<dbReference type="SMART" id="SM00408">
    <property type="entry name" value="IGc2"/>
    <property type="match status" value="9"/>
</dbReference>
<feature type="disulfide bond" evidence="8">
    <location>
        <begin position="1748"/>
        <end position="1757"/>
    </location>
</feature>
<dbReference type="GO" id="GO:0030424">
    <property type="term" value="C:axon"/>
    <property type="evidence" value="ECO:0007669"/>
    <property type="project" value="TreeGrafter"/>
</dbReference>
<evidence type="ECO:0000256" key="3">
    <source>
        <dbReference type="ARBA" id="ARBA00022729"/>
    </source>
</evidence>
<evidence type="ECO:0000256" key="5">
    <source>
        <dbReference type="ARBA" id="ARBA00023157"/>
    </source>
</evidence>
<dbReference type="SUPFAM" id="SSF49899">
    <property type="entry name" value="Concanavalin A-like lectins/glucanases"/>
    <property type="match status" value="3"/>
</dbReference>
<dbReference type="InterPro" id="IPR001791">
    <property type="entry name" value="Laminin_G"/>
</dbReference>
<dbReference type="GO" id="GO:0016358">
    <property type="term" value="P:dendrite development"/>
    <property type="evidence" value="ECO:0007669"/>
    <property type="project" value="UniProtKB-ARBA"/>
</dbReference>
<feature type="disulfide bond" evidence="8">
    <location>
        <begin position="1490"/>
        <end position="1499"/>
    </location>
</feature>
<keyword evidence="5 8" id="KW-1015">Disulfide bond</keyword>
<dbReference type="PRINTS" id="PR00759">
    <property type="entry name" value="BASICPTASE"/>
</dbReference>
<evidence type="ECO:0000259" key="13">
    <source>
        <dbReference type="PROSITE" id="PS50026"/>
    </source>
</evidence>
<dbReference type="GO" id="GO:0009887">
    <property type="term" value="P:animal organ morphogenesis"/>
    <property type="evidence" value="ECO:0007669"/>
    <property type="project" value="UniProtKB-ARBA"/>
</dbReference>
<evidence type="ECO:0000259" key="14">
    <source>
        <dbReference type="PROSITE" id="PS50279"/>
    </source>
</evidence>
<evidence type="ECO:0000259" key="12">
    <source>
        <dbReference type="PROSITE" id="PS50025"/>
    </source>
</evidence>
<dbReference type="PROSITE" id="PS00022">
    <property type="entry name" value="EGF_1"/>
    <property type="match status" value="4"/>
</dbReference>
<dbReference type="PROSITE" id="PS50835">
    <property type="entry name" value="IG_LIKE"/>
    <property type="match status" value="9"/>
</dbReference>
<dbReference type="InterPro" id="IPR000742">
    <property type="entry name" value="EGF"/>
</dbReference>
<protein>
    <submittedName>
        <fullName evidence="16">Heparan sulfate proteoglycan 2 (Perlecan)</fullName>
    </submittedName>
</protein>
<dbReference type="PANTHER" id="PTHR10075:SF100">
    <property type="entry name" value="FASCICLIN-2"/>
    <property type="match status" value="1"/>
</dbReference>
<dbReference type="Gene3D" id="2.60.40.10">
    <property type="entry name" value="Immunoglobulins"/>
    <property type="match status" value="9"/>
</dbReference>
<dbReference type="Proteomes" id="UP000596742">
    <property type="component" value="Unassembled WGS sequence"/>
</dbReference>
<feature type="domain" description="Ig-like" evidence="15">
    <location>
        <begin position="761"/>
        <end position="830"/>
    </location>
</feature>
<feature type="disulfide bond" evidence="8">
    <location>
        <begin position="1433"/>
        <end position="1450"/>
    </location>
</feature>
<dbReference type="PROSITE" id="PS00280">
    <property type="entry name" value="BPTI_KUNITZ_1"/>
    <property type="match status" value="1"/>
</dbReference>
<dbReference type="InterPro" id="IPR002223">
    <property type="entry name" value="Kunitz_BPTI"/>
</dbReference>
<feature type="domain" description="Ig-like" evidence="15">
    <location>
        <begin position="660"/>
        <end position="741"/>
    </location>
</feature>
<dbReference type="InterPro" id="IPR036383">
    <property type="entry name" value="TSP1_rpt_sf"/>
</dbReference>
<keyword evidence="1" id="KW-0217">Developmental protein</keyword>
<dbReference type="Pfam" id="PF00090">
    <property type="entry name" value="TSP_1"/>
    <property type="match status" value="3"/>
</dbReference>
<evidence type="ECO:0000313" key="17">
    <source>
        <dbReference type="Proteomes" id="UP000596742"/>
    </source>
</evidence>
<feature type="domain" description="Ig-like" evidence="15">
    <location>
        <begin position="566"/>
        <end position="654"/>
    </location>
</feature>
<dbReference type="InterPro" id="IPR001881">
    <property type="entry name" value="EGF-like_Ca-bd_dom"/>
</dbReference>
<dbReference type="PROSITE" id="PS50279">
    <property type="entry name" value="BPTI_KUNITZ_2"/>
    <property type="match status" value="1"/>
</dbReference>
<dbReference type="PANTHER" id="PTHR10075">
    <property type="entry name" value="BASIGIN RELATED"/>
    <property type="match status" value="1"/>
</dbReference>
<evidence type="ECO:0000256" key="1">
    <source>
        <dbReference type="ARBA" id="ARBA00022473"/>
    </source>
</evidence>
<feature type="domain" description="Ig-like" evidence="15">
    <location>
        <begin position="475"/>
        <end position="559"/>
    </location>
</feature>
<dbReference type="GO" id="GO:0007156">
    <property type="term" value="P:homophilic cell adhesion via plasma membrane adhesion molecules"/>
    <property type="evidence" value="ECO:0007669"/>
    <property type="project" value="TreeGrafter"/>
</dbReference>
<feature type="domain" description="Laminin G" evidence="12">
    <location>
        <begin position="1299"/>
        <end position="1461"/>
    </location>
</feature>
<dbReference type="CDD" id="cd00054">
    <property type="entry name" value="EGF_CA"/>
    <property type="match status" value="4"/>
</dbReference>
<dbReference type="InterPro" id="IPR020901">
    <property type="entry name" value="Prtase_inh_Kunz-CS"/>
</dbReference>
<feature type="domain" description="Ig-like" evidence="15">
    <location>
        <begin position="840"/>
        <end position="910"/>
    </location>
</feature>
<evidence type="ECO:0000256" key="2">
    <source>
        <dbReference type="ARBA" id="ARBA00022536"/>
    </source>
</evidence>
<dbReference type="InterPro" id="IPR007110">
    <property type="entry name" value="Ig-like_dom"/>
</dbReference>
<dbReference type="SMART" id="SM00181">
    <property type="entry name" value="EGF"/>
    <property type="match status" value="4"/>
</dbReference>
<dbReference type="GO" id="GO:0005509">
    <property type="term" value="F:calcium ion binding"/>
    <property type="evidence" value="ECO:0007669"/>
    <property type="project" value="InterPro"/>
</dbReference>
<dbReference type="GO" id="GO:0001764">
    <property type="term" value="P:neuron migration"/>
    <property type="evidence" value="ECO:0007669"/>
    <property type="project" value="UniProtKB-ARBA"/>
</dbReference>
<evidence type="ECO:0000259" key="15">
    <source>
        <dbReference type="PROSITE" id="PS50835"/>
    </source>
</evidence>
<dbReference type="SMART" id="SM00209">
    <property type="entry name" value="TSP1"/>
    <property type="match status" value="3"/>
</dbReference>
<keyword evidence="7" id="KW-0393">Immunoglobulin domain</keyword>
<feature type="domain" description="Ig-like" evidence="15">
    <location>
        <begin position="1210"/>
        <end position="1294"/>
    </location>
</feature>
<dbReference type="OrthoDB" id="4473401at2759"/>
<dbReference type="PROSITE" id="PS01186">
    <property type="entry name" value="EGF_2"/>
    <property type="match status" value="2"/>
</dbReference>
<dbReference type="Pfam" id="PF00014">
    <property type="entry name" value="Kunitz_BPTI"/>
    <property type="match status" value="1"/>
</dbReference>
<gene>
    <name evidence="16" type="ORF">MGAL_10B011369</name>
</gene>
<feature type="domain" description="BPTI/Kunitz inhibitor" evidence="14">
    <location>
        <begin position="189"/>
        <end position="239"/>
    </location>
</feature>
<evidence type="ECO:0000256" key="7">
    <source>
        <dbReference type="ARBA" id="ARBA00023319"/>
    </source>
</evidence>
<dbReference type="FunFam" id="2.20.100.10:FF:000001">
    <property type="entry name" value="semaphorin-5A isoform X1"/>
    <property type="match status" value="2"/>
</dbReference>
<dbReference type="GO" id="GO:0004867">
    <property type="term" value="F:serine-type endopeptidase inhibitor activity"/>
    <property type="evidence" value="ECO:0007669"/>
    <property type="project" value="InterPro"/>
</dbReference>
<dbReference type="SUPFAM" id="SSF57196">
    <property type="entry name" value="EGF/Laminin"/>
    <property type="match status" value="2"/>
</dbReference>
<feature type="domain" description="Ig-like" evidence="15">
    <location>
        <begin position="1122"/>
        <end position="1205"/>
    </location>
</feature>
<feature type="coiled-coil region" evidence="10">
    <location>
        <begin position="64"/>
        <end position="119"/>
    </location>
</feature>
<feature type="domain" description="EGF-like" evidence="13">
    <location>
        <begin position="1424"/>
        <end position="1462"/>
    </location>
</feature>
<dbReference type="GO" id="GO:0098632">
    <property type="term" value="F:cell-cell adhesion mediator activity"/>
    <property type="evidence" value="ECO:0007669"/>
    <property type="project" value="TreeGrafter"/>
</dbReference>
<dbReference type="CDD" id="cd00110">
    <property type="entry name" value="LamG"/>
    <property type="match status" value="3"/>
</dbReference>
<dbReference type="InterPro" id="IPR036880">
    <property type="entry name" value="Kunitz_BPTI_sf"/>
</dbReference>
<reference evidence="16" key="1">
    <citation type="submission" date="2018-11" db="EMBL/GenBank/DDBJ databases">
        <authorList>
            <person name="Alioto T."/>
            <person name="Alioto T."/>
        </authorList>
    </citation>
    <scope>NUCLEOTIDE SEQUENCE</scope>
</reference>
<feature type="signal peptide" evidence="11">
    <location>
        <begin position="1"/>
        <end position="25"/>
    </location>
</feature>
<dbReference type="InterPro" id="IPR013032">
    <property type="entry name" value="EGF-like_CS"/>
</dbReference>
<feature type="domain" description="Ig-like" evidence="15">
    <location>
        <begin position="929"/>
        <end position="1015"/>
    </location>
</feature>
<comment type="caution">
    <text evidence="8">Lacks conserved residue(s) required for the propagation of feature annotation.</text>
</comment>
<dbReference type="FunFam" id="2.60.40.10:FF:000032">
    <property type="entry name" value="palladin isoform X1"/>
    <property type="match status" value="3"/>
</dbReference>
<dbReference type="InterPro" id="IPR000884">
    <property type="entry name" value="TSP1_rpt"/>
</dbReference>
<dbReference type="GO" id="GO:0070593">
    <property type="term" value="P:dendrite self-avoidance"/>
    <property type="evidence" value="ECO:0007669"/>
    <property type="project" value="TreeGrafter"/>
</dbReference>
<evidence type="ECO:0000256" key="4">
    <source>
        <dbReference type="ARBA" id="ARBA00022737"/>
    </source>
</evidence>
<evidence type="ECO:0000256" key="9">
    <source>
        <dbReference type="PROSITE-ProRule" id="PRU00122"/>
    </source>
</evidence>
<dbReference type="FunFam" id="4.10.410.10:FF:000020">
    <property type="entry name" value="Collagen, type VI, alpha 3"/>
    <property type="match status" value="1"/>
</dbReference>
<dbReference type="GO" id="GO:0007411">
    <property type="term" value="P:axon guidance"/>
    <property type="evidence" value="ECO:0007669"/>
    <property type="project" value="TreeGrafter"/>
</dbReference>
<dbReference type="Gene3D" id="4.10.410.10">
    <property type="entry name" value="Pancreatic trypsin inhibitor Kunitz domain"/>
    <property type="match status" value="1"/>
</dbReference>
<keyword evidence="4" id="KW-0677">Repeat</keyword>
<feature type="chain" id="PRO_5032363012" evidence="11">
    <location>
        <begin position="26"/>
        <end position="1949"/>
    </location>
</feature>
<dbReference type="Pfam" id="PF00008">
    <property type="entry name" value="EGF"/>
    <property type="match status" value="2"/>
</dbReference>
<evidence type="ECO:0000256" key="11">
    <source>
        <dbReference type="SAM" id="SignalP"/>
    </source>
</evidence>
<keyword evidence="17" id="KW-1185">Reference proteome</keyword>
<dbReference type="Pfam" id="PF13927">
    <property type="entry name" value="Ig_3"/>
    <property type="match status" value="5"/>
</dbReference>
<dbReference type="SUPFAM" id="SSF57362">
    <property type="entry name" value="BPTI-like"/>
    <property type="match status" value="1"/>
</dbReference>
<dbReference type="Pfam" id="PF07679">
    <property type="entry name" value="I-set"/>
    <property type="match status" value="3"/>
</dbReference>
<dbReference type="GO" id="GO:0048646">
    <property type="term" value="P:anatomical structure formation involved in morphogenesis"/>
    <property type="evidence" value="ECO:0007669"/>
    <property type="project" value="UniProtKB-ARBA"/>
</dbReference>
<dbReference type="PROSITE" id="PS00010">
    <property type="entry name" value="ASX_HYDROXYL"/>
    <property type="match status" value="1"/>
</dbReference>
<dbReference type="Gene3D" id="2.20.100.10">
    <property type="entry name" value="Thrombospondin type-1 (TSP1) repeat"/>
    <property type="match status" value="3"/>
</dbReference>
<feature type="disulfide bond" evidence="8">
    <location>
        <begin position="1709"/>
        <end position="1718"/>
    </location>
</feature>
<dbReference type="SMART" id="SM00409">
    <property type="entry name" value="IG"/>
    <property type="match status" value="9"/>
</dbReference>
<dbReference type="PROSITE" id="PS50092">
    <property type="entry name" value="TSP1"/>
    <property type="match status" value="3"/>
</dbReference>
<dbReference type="SUPFAM" id="SSF48726">
    <property type="entry name" value="Immunoglobulin"/>
    <property type="match status" value="9"/>
</dbReference>
<dbReference type="InterPro" id="IPR013783">
    <property type="entry name" value="Ig-like_fold"/>
</dbReference>
<feature type="domain" description="EGF-like" evidence="13">
    <location>
        <begin position="1682"/>
        <end position="1719"/>
    </location>
</feature>
<dbReference type="InterPro" id="IPR003599">
    <property type="entry name" value="Ig_sub"/>
</dbReference>
<dbReference type="InterPro" id="IPR003598">
    <property type="entry name" value="Ig_sub2"/>
</dbReference>
<feature type="domain" description="EGF-like" evidence="13">
    <location>
        <begin position="1464"/>
        <end position="1500"/>
    </location>
</feature>
<dbReference type="SMART" id="SM00131">
    <property type="entry name" value="KU"/>
    <property type="match status" value="1"/>
</dbReference>
<dbReference type="PROSITE" id="PS50025">
    <property type="entry name" value="LAM_G_DOMAIN"/>
    <property type="match status" value="3"/>
</dbReference>
<accession>A0A8B6D4G6</accession>
<dbReference type="GO" id="GO:0005886">
    <property type="term" value="C:plasma membrane"/>
    <property type="evidence" value="ECO:0007669"/>
    <property type="project" value="TreeGrafter"/>
</dbReference>
<feature type="domain" description="Laminin G" evidence="12">
    <location>
        <begin position="1764"/>
        <end position="1947"/>
    </location>
</feature>
<dbReference type="SUPFAM" id="SSF82895">
    <property type="entry name" value="TSP-1 type 1 repeat"/>
    <property type="match status" value="3"/>
</dbReference>
<evidence type="ECO:0000313" key="16">
    <source>
        <dbReference type="EMBL" id="VDI13302.1"/>
    </source>
</evidence>
<dbReference type="SMART" id="SM00406">
    <property type="entry name" value="IGv"/>
    <property type="match status" value="3"/>
</dbReference>
<dbReference type="FunFam" id="2.10.25.10:FF:000172">
    <property type="entry name" value="FAT atypical cadherin 3"/>
    <property type="match status" value="1"/>
</dbReference>
<keyword evidence="10" id="KW-0175">Coiled coil</keyword>
<dbReference type="InterPro" id="IPR013320">
    <property type="entry name" value="ConA-like_dom_sf"/>
</dbReference>
<feature type="domain" description="EGF-like" evidence="13">
    <location>
        <begin position="1721"/>
        <end position="1758"/>
    </location>
</feature>
<evidence type="ECO:0000256" key="6">
    <source>
        <dbReference type="ARBA" id="ARBA00023180"/>
    </source>
</evidence>
<dbReference type="Pfam" id="PF00054">
    <property type="entry name" value="Laminin_G_1"/>
    <property type="match status" value="3"/>
</dbReference>
<sequence length="1949" mass="213543">MWLFVFTVLSCICFGFLLDISSVNAESMDADLVKRINLVNATVKTMVSNYHELLKTVLKDGRTIDFLKKQNHYLERKLNSTMEKMEKLMSEKETSSYNIENLQNITSQQQHELNKAKNKSNESRISIEFSLTLLNNKLQELTNSTGIGLKNVNGNVLKENTLLRNELKKFKKRIKQMINKKLDKIDPVCQQPKLKGPCSDFTVKHFFNTNSSKCERFWYGGCKGNQNNFQSDEECQAACVQGGAIDLQKMTKDVIALNTKVTNLESSADMSLSNLTLISSKLEKTFKDVKELKADVDGQWSRWINTPSSVTCGVGCSLRYRECSNPYPQQGGKKCTGSRNKHVKCLQYDPCPVHGTWSVWSETTCSVTCGVGTSLRTRNCSNPHPQYGGNNCTGKSIDHVTCTQPNKCPVNGAWSAWSDNTCSVTCGVGTKSRSRSCSNPHPQYGGNNCIGNDTDHVTCTQLNKCPNLKTDVLKPVVTVNPTELKDTVGQTIVFQCNVQGPGPFNVIWSRIDGQGLPNRAQVGPIYSLTIIDVQETDEGRYVCTATNVHGSSRQYVNLTILGKQHPIRLYIEPPKERSVHQGQSVRFVCMAKGKMQSNYIMSWSKVGGLMPNKAIDQNGVLVIPNVRPEDGGTYECYGYGMFSMDTDRATLRVSAQQVKPTVRIEPTFQTVNEFETAEFRCVTTGRPAPTVEWRRGTGSMNPSAVVSGGLLRIQATLRSDEAQYFCKASNVAGTTEVKTILYVKSDIKVIVRQVAIIAPIGSTEQLICYIDDNSVRPTLIWSRNGGLPPGSAQVNGVLTLKNIQPSFAGSYVCTAITPNGDKETGTTTLTVRPEIETTVPTATVTPDRTTITQGTTGTIRCSVTGTPQPTITWSKSREQLTTRHQVVGEMLRITNSQVEDRGVYICRAENTAGLGQGWAIVEVERRAQPKLDIYPAISQTIKTGESALFQCRVMSGDPPPTVTWSRAGGETIVSTIDTMENGVIMFKGVTGEEAGGYICTATNEMGSVTATATLIIQGPPRIVISPSKKVFAVIGQRVSLECTGEGDPIPRVQWKYERAQDSGDVPKPVEGALSQGSATLTLNAVSRSDSGNYYCTANNVAGSVTETVQLEIQERGQQSRETGVSIRGPKQRTVREGETVTIKCDTTGIQNDVVRWRKRDGLMPNNHAVRGVTLTIPNFQTVYSGEYICSASSSVKKYETSVFINVTARPIILGSQADYVSVGVGLKASMSCETLGYPQPDITWYRKDGQMPSEYTVEKDGSLTIRKVNPDDGGKYVCIASNKLGKIEQPMELLVEDLVPYFPQNPVSYITYPPMKDVYLDFDILLRLKPEAIDGLVLYNGNDDFQRGGGDYVCFGLREGYPEFTFDVGSGPAIIKGNETLDLNQWHTVRLERNRKAGAISQVERNGDNLNLGADAVTLEGIEMYDACQIRPCMNGASCTPANSGNGFRCICPQGFTGRRCDQQGQRCYPGACGPSGRCRDLHNWFTCICPMESSGPGCLTVGRINIPRFNKTSFAAYAAVQGAKFEMKIEFEFKPHSLENSIVLYSAENNDGTGDYVSLALRNGYIEFRYNTVSGPAVLTGRRRLTVNEWVKVVASKQGQEGTLVVNDEEPVKAALPGTTIGLDLRTMLYIGGTDSDHKLPKNLGITDGLVGCVAEVTINSKQIDLIGSAVETYNVQDCGEKNSCNRRPCLNGGTCDRLSSLEYRCVCPTKFTGKNCETQINVCTTKQPCQNNAPCSITADGYRCDCPLGYIGVHCEGATALRENTSFTGDGFLEFNNSFIVQTKEKQTVKVTIRTTEPNGIIFYQGQASPAGGISRSKDYVSFGLQDGFIEYSYDLGSGPAVIMSLQKVNDGYSHTIGVTRLGRQGTLMIDDKQETVVEGTSQGILQMLNAGSNLYIGGVPSVETVTSNRYKENFSGCIYDIYFMGKGPLLASQDAVRGFNARPCNS</sequence>
<keyword evidence="2 8" id="KW-0245">EGF-like domain</keyword>
<dbReference type="Gene3D" id="2.60.120.200">
    <property type="match status" value="3"/>
</dbReference>
<feature type="disulfide bond" evidence="9">
    <location>
        <begin position="1920"/>
        <end position="1947"/>
    </location>
</feature>
<dbReference type="InterPro" id="IPR013098">
    <property type="entry name" value="Ig_I-set"/>
</dbReference>
<name>A0A8B6D4G6_MYTGA</name>
<dbReference type="EMBL" id="UYJE01002745">
    <property type="protein sequence ID" value="VDI13302.1"/>
    <property type="molecule type" value="Genomic_DNA"/>
</dbReference>
<dbReference type="Pfam" id="PF12661">
    <property type="entry name" value="hEGF"/>
    <property type="match status" value="2"/>
</dbReference>
<dbReference type="InterPro" id="IPR000152">
    <property type="entry name" value="EGF-type_Asp/Asn_hydroxyl_site"/>
</dbReference>
<evidence type="ECO:0000256" key="10">
    <source>
        <dbReference type="SAM" id="Coils"/>
    </source>
</evidence>
<dbReference type="SMART" id="SM00179">
    <property type="entry name" value="EGF_CA"/>
    <property type="match status" value="4"/>
</dbReference>
<dbReference type="Gene3D" id="2.10.25.10">
    <property type="entry name" value="Laminin"/>
    <property type="match status" value="3"/>
</dbReference>
<dbReference type="InterPro" id="IPR013106">
    <property type="entry name" value="Ig_V-set"/>
</dbReference>
<keyword evidence="3 11" id="KW-0732">Signal</keyword>
<dbReference type="PROSITE" id="PS50026">
    <property type="entry name" value="EGF_3"/>
    <property type="match status" value="4"/>
</dbReference>
<organism evidence="16 17">
    <name type="scientific">Mytilus galloprovincialis</name>
    <name type="common">Mediterranean mussel</name>
    <dbReference type="NCBI Taxonomy" id="29158"/>
    <lineage>
        <taxon>Eukaryota</taxon>
        <taxon>Metazoa</taxon>
        <taxon>Spiralia</taxon>
        <taxon>Lophotrochozoa</taxon>
        <taxon>Mollusca</taxon>
        <taxon>Bivalvia</taxon>
        <taxon>Autobranchia</taxon>
        <taxon>Pteriomorphia</taxon>
        <taxon>Mytilida</taxon>
        <taxon>Mytiloidea</taxon>
        <taxon>Mytilidae</taxon>
        <taxon>Mytilinae</taxon>
        <taxon>Mytilus</taxon>
    </lineage>
</organism>
<proteinExistence type="predicted"/>